<reference evidence="1 3" key="2">
    <citation type="submission" date="2016-08" db="EMBL/GenBank/DDBJ databases">
        <authorList>
            <person name="Seilhamer J.J."/>
        </authorList>
    </citation>
    <scope>NUCLEOTIDE SEQUENCE [LARGE SCALE GENOMIC DNA]</scope>
    <source>
        <strain evidence="1 3">NML150140-1</strain>
    </source>
</reference>
<comment type="caution">
    <text evidence="1">The sequence shown here is derived from an EMBL/GenBank/DDBJ whole genome shotgun (WGS) entry which is preliminary data.</text>
</comment>
<sequence>MTYQHGTHFVFLESMIKTMLPIGSGLFVKLALHAAREYPKECKTTREDIDRRISKVLEEWRQ</sequence>
<dbReference type="EMBL" id="MEHD01000047">
    <property type="protein sequence ID" value="ODR46914.1"/>
    <property type="molecule type" value="Genomic_DNA"/>
</dbReference>
<evidence type="ECO:0000313" key="3">
    <source>
        <dbReference type="Proteomes" id="UP000094271"/>
    </source>
</evidence>
<dbReference type="GeneID" id="93305351"/>
<dbReference type="Proteomes" id="UP000094869">
    <property type="component" value="Unassembled WGS sequence"/>
</dbReference>
<evidence type="ECO:0000313" key="4">
    <source>
        <dbReference type="Proteomes" id="UP000094869"/>
    </source>
</evidence>
<dbReference type="RefSeq" id="WP_025487931.1">
    <property type="nucleotide sequence ID" value="NZ_BAABXS010000002.1"/>
</dbReference>
<dbReference type="EMBL" id="MEHA01000023">
    <property type="protein sequence ID" value="ODR46736.1"/>
    <property type="molecule type" value="Genomic_DNA"/>
</dbReference>
<reference evidence="2 4" key="1">
    <citation type="submission" date="2016-08" db="EMBL/GenBank/DDBJ databases">
        <title>Characterization of Isolates of Eisenbergiella tayi Derived from Blood Cultures, Using Whole Genome Sequencing.</title>
        <authorList>
            <person name="Bernier A.-M."/>
            <person name="Burdz T."/>
            <person name="Wiebe D."/>
            <person name="Bernard K."/>
        </authorList>
    </citation>
    <scope>NUCLEOTIDE SEQUENCE [LARGE SCALE GENOMIC DNA]</scope>
    <source>
        <strain evidence="2 4">NML120146</strain>
    </source>
</reference>
<organism evidence="1 3">
    <name type="scientific">Eisenbergiella tayi</name>
    <dbReference type="NCBI Taxonomy" id="1432052"/>
    <lineage>
        <taxon>Bacteria</taxon>
        <taxon>Bacillati</taxon>
        <taxon>Bacillota</taxon>
        <taxon>Clostridia</taxon>
        <taxon>Lachnospirales</taxon>
        <taxon>Lachnospiraceae</taxon>
        <taxon>Eisenbergiella</taxon>
    </lineage>
</organism>
<dbReference type="Proteomes" id="UP000094271">
    <property type="component" value="Unassembled WGS sequence"/>
</dbReference>
<dbReference type="AlphaFoldDB" id="A0A1E3UBX0"/>
<protein>
    <submittedName>
        <fullName evidence="1">Uncharacterized protein</fullName>
    </submittedName>
</protein>
<evidence type="ECO:0000313" key="1">
    <source>
        <dbReference type="EMBL" id="ODR46736.1"/>
    </source>
</evidence>
<name>A0A1E3UBX0_9FIRM</name>
<keyword evidence="4" id="KW-1185">Reference proteome</keyword>
<accession>A0A1E3UBX0</accession>
<proteinExistence type="predicted"/>
<gene>
    <name evidence="1" type="ORF">BEI59_24945</name>
    <name evidence="2" type="ORF">BEI63_27135</name>
</gene>
<evidence type="ECO:0000313" key="2">
    <source>
        <dbReference type="EMBL" id="ODR46914.1"/>
    </source>
</evidence>